<keyword evidence="4" id="KW-0679">Respiratory chain</keyword>
<dbReference type="PANTHER" id="PTHR35008">
    <property type="entry name" value="BLL4482 PROTEIN-RELATED"/>
    <property type="match status" value="1"/>
</dbReference>
<protein>
    <submittedName>
        <fullName evidence="10">Cytochrome c family protein</fullName>
    </submittedName>
</protein>
<evidence type="ECO:0000313" key="11">
    <source>
        <dbReference type="Proteomes" id="UP000217211"/>
    </source>
</evidence>
<dbReference type="InterPro" id="IPR036909">
    <property type="entry name" value="Cyt_c-like_dom_sf"/>
</dbReference>
<dbReference type="PANTHER" id="PTHR35008:SF4">
    <property type="entry name" value="BLL4482 PROTEIN"/>
    <property type="match status" value="1"/>
</dbReference>
<dbReference type="InterPro" id="IPR008168">
    <property type="entry name" value="Cyt_C_IC"/>
</dbReference>
<evidence type="ECO:0000256" key="1">
    <source>
        <dbReference type="ARBA" id="ARBA00001926"/>
    </source>
</evidence>
<keyword evidence="2" id="KW-0813">Transport</keyword>
<evidence type="ECO:0000256" key="4">
    <source>
        <dbReference type="ARBA" id="ARBA00022660"/>
    </source>
</evidence>
<keyword evidence="7 8" id="KW-0408">Iron</keyword>
<accession>A0A249PIQ9</accession>
<proteinExistence type="predicted"/>
<dbReference type="KEGG" id="esj:SJ05684_b47040"/>
<keyword evidence="6" id="KW-0249">Electron transport</keyword>
<dbReference type="InterPro" id="IPR009056">
    <property type="entry name" value="Cyt_c-like_dom"/>
</dbReference>
<dbReference type="STRING" id="716928.GCA_000261485_03167"/>
<keyword evidence="11" id="KW-1185">Reference proteome</keyword>
<reference evidence="10 11" key="1">
    <citation type="submission" date="2017-08" db="EMBL/GenBank/DDBJ databases">
        <title>Multipartite genome sequences of Sinorhizobium species nodulating soybeans.</title>
        <authorList>
            <person name="Tian C.F."/>
        </authorList>
    </citation>
    <scope>NUCLEOTIDE SEQUENCE [LARGE SCALE GENOMIC DNA]</scope>
    <source>
        <strain evidence="10 11">CCBAU 05684</strain>
        <plasmid evidence="11">psj05684b</plasmid>
    </source>
</reference>
<comment type="cofactor">
    <cofactor evidence="1">
        <name>heme c</name>
        <dbReference type="ChEBI" id="CHEBI:61717"/>
    </cofactor>
</comment>
<keyword evidence="5 8" id="KW-0479">Metal-binding</keyword>
<sequence length="164" mass="17834">MMEGMSEMRRNSVLMSMLGITVAGFGLAWAWPWLAAQMASGEAPAETIALGKTLYGKYCAACHGANLEGQPDWKSPLPSGRMPAPPHDASGHTWHHPDGVLFRITKDGPAAVVGGGYRSDMPGFGSVMSDDEIRAVLAFIKSVWPEQERQYQAEMSRREQKAAQ</sequence>
<dbReference type="PROSITE" id="PS51007">
    <property type="entry name" value="CYTC"/>
    <property type="match status" value="1"/>
</dbReference>
<feature type="domain" description="Cytochrome c" evidence="9">
    <location>
        <begin position="46"/>
        <end position="144"/>
    </location>
</feature>
<evidence type="ECO:0000256" key="7">
    <source>
        <dbReference type="ARBA" id="ARBA00023004"/>
    </source>
</evidence>
<dbReference type="GO" id="GO:0005506">
    <property type="term" value="F:iron ion binding"/>
    <property type="evidence" value="ECO:0007669"/>
    <property type="project" value="InterPro"/>
</dbReference>
<keyword evidence="10" id="KW-0614">Plasmid</keyword>
<evidence type="ECO:0000313" key="10">
    <source>
        <dbReference type="EMBL" id="ASY65686.1"/>
    </source>
</evidence>
<evidence type="ECO:0000259" key="9">
    <source>
        <dbReference type="PROSITE" id="PS51007"/>
    </source>
</evidence>
<dbReference type="eggNOG" id="COG2010">
    <property type="taxonomic scope" value="Bacteria"/>
</dbReference>
<geneLocation type="plasmid" evidence="11">
    <name>psj05684b</name>
</geneLocation>
<dbReference type="InterPro" id="IPR051459">
    <property type="entry name" value="Cytochrome_c-type_DH"/>
</dbReference>
<dbReference type="Pfam" id="PF00034">
    <property type="entry name" value="Cytochrom_C"/>
    <property type="match status" value="1"/>
</dbReference>
<dbReference type="EMBL" id="CP023068">
    <property type="protein sequence ID" value="ASY65686.1"/>
    <property type="molecule type" value="Genomic_DNA"/>
</dbReference>
<evidence type="ECO:0000256" key="2">
    <source>
        <dbReference type="ARBA" id="ARBA00022448"/>
    </source>
</evidence>
<evidence type="ECO:0000256" key="5">
    <source>
        <dbReference type="ARBA" id="ARBA00022723"/>
    </source>
</evidence>
<evidence type="ECO:0000256" key="8">
    <source>
        <dbReference type="PROSITE-ProRule" id="PRU00433"/>
    </source>
</evidence>
<dbReference type="Proteomes" id="UP000217211">
    <property type="component" value="Plasmid pSJ05684b"/>
</dbReference>
<dbReference type="RefSeq" id="WP_374188711.1">
    <property type="nucleotide sequence ID" value="NZ_AJQT01000061.1"/>
</dbReference>
<dbReference type="AlphaFoldDB" id="A0A249PIQ9"/>
<dbReference type="Gene3D" id="1.10.760.10">
    <property type="entry name" value="Cytochrome c-like domain"/>
    <property type="match status" value="1"/>
</dbReference>
<dbReference type="PRINTS" id="PR00605">
    <property type="entry name" value="CYTCHROMECIC"/>
</dbReference>
<name>A0A249PIQ9_9HYPH</name>
<gene>
    <name evidence="10" type="ORF">SJ05684_b47040</name>
</gene>
<dbReference type="SUPFAM" id="SSF46626">
    <property type="entry name" value="Cytochrome c"/>
    <property type="match status" value="1"/>
</dbReference>
<organism evidence="10 11">
    <name type="scientific">Sinorhizobium sojae CCBAU 05684</name>
    <dbReference type="NCBI Taxonomy" id="716928"/>
    <lineage>
        <taxon>Bacteria</taxon>
        <taxon>Pseudomonadati</taxon>
        <taxon>Pseudomonadota</taxon>
        <taxon>Alphaproteobacteria</taxon>
        <taxon>Hyphomicrobiales</taxon>
        <taxon>Rhizobiaceae</taxon>
        <taxon>Sinorhizobium/Ensifer group</taxon>
        <taxon>Sinorhizobium</taxon>
    </lineage>
</organism>
<keyword evidence="3 8" id="KW-0349">Heme</keyword>
<dbReference type="GO" id="GO:0020037">
    <property type="term" value="F:heme binding"/>
    <property type="evidence" value="ECO:0007669"/>
    <property type="project" value="InterPro"/>
</dbReference>
<dbReference type="GO" id="GO:0009055">
    <property type="term" value="F:electron transfer activity"/>
    <property type="evidence" value="ECO:0007669"/>
    <property type="project" value="InterPro"/>
</dbReference>
<evidence type="ECO:0000256" key="3">
    <source>
        <dbReference type="ARBA" id="ARBA00022617"/>
    </source>
</evidence>
<evidence type="ECO:0000256" key="6">
    <source>
        <dbReference type="ARBA" id="ARBA00022982"/>
    </source>
</evidence>